<feature type="transmembrane region" description="Helical" evidence="1">
    <location>
        <begin position="12"/>
        <end position="32"/>
    </location>
</feature>
<organism evidence="2 3">
    <name type="scientific">Streptomyces formicae</name>
    <dbReference type="NCBI Taxonomy" id="1616117"/>
    <lineage>
        <taxon>Bacteria</taxon>
        <taxon>Bacillati</taxon>
        <taxon>Actinomycetota</taxon>
        <taxon>Actinomycetes</taxon>
        <taxon>Kitasatosporales</taxon>
        <taxon>Streptomycetaceae</taxon>
        <taxon>Streptomyces</taxon>
    </lineage>
</organism>
<keyword evidence="1" id="KW-0812">Transmembrane</keyword>
<dbReference type="EMBL" id="CP071872">
    <property type="protein sequence ID" value="UNM13868.1"/>
    <property type="molecule type" value="Genomic_DNA"/>
</dbReference>
<dbReference type="Proteomes" id="UP000828924">
    <property type="component" value="Chromosome"/>
</dbReference>
<evidence type="ECO:0000313" key="2">
    <source>
        <dbReference type="EMBL" id="UNM13868.1"/>
    </source>
</evidence>
<proteinExistence type="predicted"/>
<keyword evidence="3" id="KW-1185">Reference proteome</keyword>
<keyword evidence="1" id="KW-1133">Transmembrane helix</keyword>
<protein>
    <recommendedName>
        <fullName evidence="4">Integral membrane protein</fullName>
    </recommendedName>
</protein>
<evidence type="ECO:0000256" key="1">
    <source>
        <dbReference type="SAM" id="Phobius"/>
    </source>
</evidence>
<evidence type="ECO:0008006" key="4">
    <source>
        <dbReference type="Google" id="ProtNLM"/>
    </source>
</evidence>
<sequence length="162" mass="16536">MTVRQYTRATRVAARLLLVVVLALGVFVMHTVGHPGEGSGTASPSHTVAHAAAVAGGPVTHGQHGDAAADAARVHSAVAAELTAGPAPTRATAPPDEPGTAMDMASLCLAVLGTWALGALLHAAFAGRRDWFARLATRALVLVRPNAPPRAPDLAQLSILRI</sequence>
<gene>
    <name evidence="2" type="ORF">J4032_22510</name>
</gene>
<accession>A0ABY3WVR1</accession>
<keyword evidence="1" id="KW-0472">Membrane</keyword>
<evidence type="ECO:0000313" key="3">
    <source>
        <dbReference type="Proteomes" id="UP000828924"/>
    </source>
</evidence>
<reference evidence="2 3" key="1">
    <citation type="submission" date="2021-03" db="EMBL/GenBank/DDBJ databases">
        <title>Complete genome of Streptomyces formicae strain 1H-GS9 (DSM 100524).</title>
        <authorList>
            <person name="Atanasov K.E."/>
            <person name="Altabella T."/>
            <person name="Ferrer A."/>
        </authorList>
    </citation>
    <scope>NUCLEOTIDE SEQUENCE [LARGE SCALE GENOMIC DNA]</scope>
    <source>
        <strain evidence="2 3">1H-GS9</strain>
    </source>
</reference>
<name>A0ABY3WVR1_9ACTN</name>
<feature type="transmembrane region" description="Helical" evidence="1">
    <location>
        <begin position="104"/>
        <end position="125"/>
    </location>
</feature>